<evidence type="ECO:0000256" key="5">
    <source>
        <dbReference type="ARBA" id="ARBA00038306"/>
    </source>
</evidence>
<dbReference type="Gene3D" id="2.40.160.20">
    <property type="match status" value="1"/>
</dbReference>
<dbReference type="PANTHER" id="PTHR34001">
    <property type="entry name" value="BLL7405 PROTEIN"/>
    <property type="match status" value="1"/>
</dbReference>
<feature type="chain" id="PRO_5027777290" evidence="6">
    <location>
        <begin position="21"/>
        <end position="264"/>
    </location>
</feature>
<dbReference type="InterPro" id="IPR027385">
    <property type="entry name" value="Beta-barrel_OMP"/>
</dbReference>
<evidence type="ECO:0000313" key="9">
    <source>
        <dbReference type="Proteomes" id="UP000515317"/>
    </source>
</evidence>
<organism evidence="8 9">
    <name type="scientific">Terrihabitans soli</name>
    <dbReference type="NCBI Taxonomy" id="708113"/>
    <lineage>
        <taxon>Bacteria</taxon>
        <taxon>Pseudomonadati</taxon>
        <taxon>Pseudomonadota</taxon>
        <taxon>Alphaproteobacteria</taxon>
        <taxon>Hyphomicrobiales</taxon>
        <taxon>Terrihabitans</taxon>
    </lineage>
</organism>
<keyword evidence="9" id="KW-1185">Reference proteome</keyword>
<name>A0A6S6QIJ8_9HYPH</name>
<dbReference type="KEGG" id="tso:IZ6_18080"/>
<keyword evidence="3" id="KW-0472">Membrane</keyword>
<keyword evidence="4" id="KW-0998">Cell outer membrane</keyword>
<evidence type="ECO:0000256" key="2">
    <source>
        <dbReference type="ARBA" id="ARBA00022729"/>
    </source>
</evidence>
<reference evidence="8 9" key="1">
    <citation type="submission" date="2020-08" db="EMBL/GenBank/DDBJ databases">
        <title>Genome sequence of Rhizobiales bacterium strain IZ6.</title>
        <authorList>
            <person name="Nakai R."/>
            <person name="Naganuma T."/>
        </authorList>
    </citation>
    <scope>NUCLEOTIDE SEQUENCE [LARGE SCALE GENOMIC DNA]</scope>
    <source>
        <strain evidence="8 9">IZ6</strain>
    </source>
</reference>
<keyword evidence="2 6" id="KW-0732">Signal</keyword>
<accession>A0A6S6QIJ8</accession>
<evidence type="ECO:0000256" key="4">
    <source>
        <dbReference type="ARBA" id="ARBA00023237"/>
    </source>
</evidence>
<dbReference type="InterPro" id="IPR011250">
    <property type="entry name" value="OMP/PagP_B-barrel"/>
</dbReference>
<sequence length="264" mass="28666">MRMLALGLFASTALCTSAFAADVPVVPETTWTGFYAGLEVGYAFADKAEYDTGYDGLNDLVNEYTDLLEHDLDGLLGGVYGGFNWQNDSFVFGLEGSFAGAAIEGSESFDYLLYEGWCKELWLAAETETEINWLATATGRFGFLASDNLLLFVKGGAAFADIDAYGSAGLDVYNTHKETTKSLIGASIEGNETAFGFIVGAGAEWKFAQNWSAKAEYNYVRFEDVDFSGDYEITICENLVDSGKADFSADVDLHLVKVGVAYHF</sequence>
<evidence type="ECO:0000256" key="1">
    <source>
        <dbReference type="ARBA" id="ARBA00004442"/>
    </source>
</evidence>
<evidence type="ECO:0000313" key="8">
    <source>
        <dbReference type="EMBL" id="BCJ91073.1"/>
    </source>
</evidence>
<dbReference type="Pfam" id="PF13505">
    <property type="entry name" value="OMP_b-brl"/>
    <property type="match status" value="1"/>
</dbReference>
<evidence type="ECO:0000256" key="6">
    <source>
        <dbReference type="SAM" id="SignalP"/>
    </source>
</evidence>
<protein>
    <submittedName>
        <fullName evidence="8">Membrane protein</fullName>
    </submittedName>
</protein>
<gene>
    <name evidence="8" type="ORF">IZ6_18080</name>
</gene>
<comment type="subcellular location">
    <subcellularLocation>
        <location evidence="1">Cell outer membrane</location>
    </subcellularLocation>
</comment>
<evidence type="ECO:0000259" key="7">
    <source>
        <dbReference type="Pfam" id="PF13505"/>
    </source>
</evidence>
<dbReference type="InterPro" id="IPR051692">
    <property type="entry name" value="OMP-like"/>
</dbReference>
<feature type="signal peptide" evidence="6">
    <location>
        <begin position="1"/>
        <end position="20"/>
    </location>
</feature>
<dbReference type="EMBL" id="AP023361">
    <property type="protein sequence ID" value="BCJ91073.1"/>
    <property type="molecule type" value="Genomic_DNA"/>
</dbReference>
<dbReference type="GO" id="GO:0009279">
    <property type="term" value="C:cell outer membrane"/>
    <property type="evidence" value="ECO:0007669"/>
    <property type="project" value="UniProtKB-SubCell"/>
</dbReference>
<dbReference type="PANTHER" id="PTHR34001:SF3">
    <property type="entry name" value="BLL7405 PROTEIN"/>
    <property type="match status" value="1"/>
</dbReference>
<dbReference type="AlphaFoldDB" id="A0A6S6QIJ8"/>
<dbReference type="SUPFAM" id="SSF56925">
    <property type="entry name" value="OMPA-like"/>
    <property type="match status" value="1"/>
</dbReference>
<comment type="similarity">
    <text evidence="5">Belongs to the Omp25/RopB family.</text>
</comment>
<feature type="domain" description="Outer membrane protein beta-barrel" evidence="7">
    <location>
        <begin position="11"/>
        <end position="264"/>
    </location>
</feature>
<proteinExistence type="inferred from homology"/>
<evidence type="ECO:0000256" key="3">
    <source>
        <dbReference type="ARBA" id="ARBA00023136"/>
    </source>
</evidence>
<dbReference type="Proteomes" id="UP000515317">
    <property type="component" value="Chromosome"/>
</dbReference>
<dbReference type="RefSeq" id="WP_222874750.1">
    <property type="nucleotide sequence ID" value="NZ_AP023361.1"/>
</dbReference>